<evidence type="ECO:0000313" key="5">
    <source>
        <dbReference type="Proteomes" id="UP000016936"/>
    </source>
</evidence>
<evidence type="ECO:0000256" key="3">
    <source>
        <dbReference type="SAM" id="SignalP"/>
    </source>
</evidence>
<accession>M2V876</accession>
<keyword evidence="3" id="KW-0732">Signal</keyword>
<dbReference type="OrthoDB" id="5419608at2759"/>
<keyword evidence="2" id="KW-0472">Membrane</keyword>
<feature type="compositionally biased region" description="Polar residues" evidence="1">
    <location>
        <begin position="114"/>
        <end position="138"/>
    </location>
</feature>
<dbReference type="AlphaFoldDB" id="M2V876"/>
<feature type="chain" id="PRO_5004027430" evidence="3">
    <location>
        <begin position="22"/>
        <end position="481"/>
    </location>
</feature>
<dbReference type="STRING" id="701091.M2V876"/>
<evidence type="ECO:0000256" key="2">
    <source>
        <dbReference type="SAM" id="Phobius"/>
    </source>
</evidence>
<proteinExistence type="predicted"/>
<evidence type="ECO:0000313" key="4">
    <source>
        <dbReference type="EMBL" id="EMD96192.1"/>
    </source>
</evidence>
<organism evidence="4 5">
    <name type="scientific">Cochliobolus heterostrophus (strain C5 / ATCC 48332 / race O)</name>
    <name type="common">Southern corn leaf blight fungus</name>
    <name type="synonym">Bipolaris maydis</name>
    <dbReference type="NCBI Taxonomy" id="701091"/>
    <lineage>
        <taxon>Eukaryota</taxon>
        <taxon>Fungi</taxon>
        <taxon>Dikarya</taxon>
        <taxon>Ascomycota</taxon>
        <taxon>Pezizomycotina</taxon>
        <taxon>Dothideomycetes</taxon>
        <taxon>Pleosporomycetidae</taxon>
        <taxon>Pleosporales</taxon>
        <taxon>Pleosporineae</taxon>
        <taxon>Pleosporaceae</taxon>
        <taxon>Bipolaris</taxon>
    </lineage>
</organism>
<reference evidence="4 5" key="1">
    <citation type="journal article" date="2012" name="PLoS Pathog.">
        <title>Diverse lifestyles and strategies of plant pathogenesis encoded in the genomes of eighteen Dothideomycetes fungi.</title>
        <authorList>
            <person name="Ohm R.A."/>
            <person name="Feau N."/>
            <person name="Henrissat B."/>
            <person name="Schoch C.L."/>
            <person name="Horwitz B.A."/>
            <person name="Barry K.W."/>
            <person name="Condon B.J."/>
            <person name="Copeland A.C."/>
            <person name="Dhillon B."/>
            <person name="Glaser F."/>
            <person name="Hesse C.N."/>
            <person name="Kosti I."/>
            <person name="LaButti K."/>
            <person name="Lindquist E.A."/>
            <person name="Lucas S."/>
            <person name="Salamov A.A."/>
            <person name="Bradshaw R.E."/>
            <person name="Ciuffetti L."/>
            <person name="Hamelin R.C."/>
            <person name="Kema G.H.J."/>
            <person name="Lawrence C."/>
            <person name="Scott J.A."/>
            <person name="Spatafora J.W."/>
            <person name="Turgeon B.G."/>
            <person name="de Wit P.J.G.M."/>
            <person name="Zhong S."/>
            <person name="Goodwin S.B."/>
            <person name="Grigoriev I.V."/>
        </authorList>
    </citation>
    <scope>NUCLEOTIDE SEQUENCE [LARGE SCALE GENOMIC DNA]</scope>
    <source>
        <strain evidence="5">C5 / ATCC 48332 / race O</strain>
    </source>
</reference>
<feature type="transmembrane region" description="Helical" evidence="2">
    <location>
        <begin position="233"/>
        <end position="256"/>
    </location>
</feature>
<keyword evidence="2" id="KW-0812">Transmembrane</keyword>
<reference evidence="5" key="2">
    <citation type="journal article" date="2013" name="PLoS Genet.">
        <title>Comparative genome structure, secondary metabolite, and effector coding capacity across Cochliobolus pathogens.</title>
        <authorList>
            <person name="Condon B.J."/>
            <person name="Leng Y."/>
            <person name="Wu D."/>
            <person name="Bushley K.E."/>
            <person name="Ohm R.A."/>
            <person name="Otillar R."/>
            <person name="Martin J."/>
            <person name="Schackwitz W."/>
            <person name="Grimwood J."/>
            <person name="MohdZainudin N."/>
            <person name="Xue C."/>
            <person name="Wang R."/>
            <person name="Manning V.A."/>
            <person name="Dhillon B."/>
            <person name="Tu Z.J."/>
            <person name="Steffenson B.J."/>
            <person name="Salamov A."/>
            <person name="Sun H."/>
            <person name="Lowry S."/>
            <person name="LaButti K."/>
            <person name="Han J."/>
            <person name="Copeland A."/>
            <person name="Lindquist E."/>
            <person name="Barry K."/>
            <person name="Schmutz J."/>
            <person name="Baker S.E."/>
            <person name="Ciuffetti L.M."/>
            <person name="Grigoriev I.V."/>
            <person name="Zhong S."/>
            <person name="Turgeon B.G."/>
        </authorList>
    </citation>
    <scope>NUCLEOTIDE SEQUENCE [LARGE SCALE GENOMIC DNA]</scope>
    <source>
        <strain evidence="5">C5 / ATCC 48332 / race O</strain>
    </source>
</reference>
<dbReference type="Proteomes" id="UP000016936">
    <property type="component" value="Unassembled WGS sequence"/>
</dbReference>
<dbReference type="EMBL" id="KB445570">
    <property type="protein sequence ID" value="EMD96192.1"/>
    <property type="molecule type" value="Genomic_DNA"/>
</dbReference>
<feature type="region of interest" description="Disordered" evidence="1">
    <location>
        <begin position="108"/>
        <end position="227"/>
    </location>
</feature>
<dbReference type="eggNOG" id="ENOG502T2RY">
    <property type="taxonomic scope" value="Eukaryota"/>
</dbReference>
<dbReference type="OMA" id="FLDNNRP"/>
<feature type="region of interest" description="Disordered" evidence="1">
    <location>
        <begin position="264"/>
        <end position="309"/>
    </location>
</feature>
<dbReference type="HOGENOM" id="CLU_473342_0_0_1"/>
<feature type="compositionally biased region" description="Polar residues" evidence="1">
    <location>
        <begin position="280"/>
        <end position="291"/>
    </location>
</feature>
<keyword evidence="2" id="KW-1133">Transmembrane helix</keyword>
<name>M2V876_COCH5</name>
<keyword evidence="5" id="KW-1185">Reference proteome</keyword>
<protein>
    <submittedName>
        <fullName evidence="4">Uncharacterized protein</fullName>
    </submittedName>
</protein>
<feature type="compositionally biased region" description="Low complexity" evidence="1">
    <location>
        <begin position="139"/>
        <end position="214"/>
    </location>
</feature>
<feature type="signal peptide" evidence="3">
    <location>
        <begin position="1"/>
        <end position="21"/>
    </location>
</feature>
<sequence length="481" mass="51321">MRSLRRWFYPLLVVGNTVVDGAVMPAPPDITAAPRLQGRQDIDAIEFVNILITALPQSLRQVAATNVPAVSSILWTEFLDNNRPQWFRELPVEVQRYLIDVFGPVTAAPPESGSVPTSVPASVTRTEQSVVTQTEGWVTSTTATASTSSRLESESGGSTTAVSSQTTTRPSSSSSEPSSSSTSTSPTASSSFSSSSTPTISTSSPSSATPTSTPSEPPAPPTTSSGLTSRQKLALGLALPLGFLSISLLLLSFFLLRRHRKRTLEGSQPPSSPGFIPRFSFQQGPSDSATLPLTHHYTRGTEDYPWDDPSDMYDNYPETPAMVGREDTHTPMVAPALCHSHSSNRARGRRISGSSLHSVAEMREPGEGVGAAEVESPVLGRYAHRKRSFGGGNREVGRRSSIPRKPVPTPSLMEEVSVNDARDASVHRPTLAVPNAAAQYSGTGSSSSGFAVSSFSSMSLDAYLEDYGPEYYYTGGGRMWG</sequence>
<evidence type="ECO:0000256" key="1">
    <source>
        <dbReference type="SAM" id="MobiDB-lite"/>
    </source>
</evidence>
<feature type="region of interest" description="Disordered" evidence="1">
    <location>
        <begin position="383"/>
        <end position="412"/>
    </location>
</feature>
<gene>
    <name evidence="4" type="ORF">COCHEDRAFT_1152266</name>
</gene>